<feature type="region of interest" description="Disordered" evidence="2">
    <location>
        <begin position="21"/>
        <end position="51"/>
    </location>
</feature>
<dbReference type="RefSeq" id="WP_150740040.1">
    <property type="nucleotide sequence ID" value="NZ_CABPSP010000015.1"/>
</dbReference>
<evidence type="ECO:0000256" key="2">
    <source>
        <dbReference type="SAM" id="MobiDB-lite"/>
    </source>
</evidence>
<gene>
    <name evidence="5" type="ORF">PAN31117_04378</name>
</gene>
<protein>
    <submittedName>
        <fullName evidence="5">Lytic transglycosylase</fullName>
    </submittedName>
</protein>
<dbReference type="SMART" id="SM00257">
    <property type="entry name" value="LysM"/>
    <property type="match status" value="2"/>
</dbReference>
<feature type="signal peptide" evidence="3">
    <location>
        <begin position="1"/>
        <end position="20"/>
    </location>
</feature>
<dbReference type="GO" id="GO:0016020">
    <property type="term" value="C:membrane"/>
    <property type="evidence" value="ECO:0007669"/>
    <property type="project" value="InterPro"/>
</dbReference>
<dbReference type="Pfam" id="PF01464">
    <property type="entry name" value="SLT"/>
    <property type="match status" value="1"/>
</dbReference>
<feature type="compositionally biased region" description="Polar residues" evidence="2">
    <location>
        <begin position="24"/>
        <end position="39"/>
    </location>
</feature>
<dbReference type="PROSITE" id="PS51257">
    <property type="entry name" value="PROKAR_LIPOPROTEIN"/>
    <property type="match status" value="1"/>
</dbReference>
<keyword evidence="3" id="KW-0732">Signal</keyword>
<dbReference type="InterPro" id="IPR023346">
    <property type="entry name" value="Lysozyme-like_dom_sf"/>
</dbReference>
<dbReference type="CDD" id="cd00118">
    <property type="entry name" value="LysM"/>
    <property type="match status" value="1"/>
</dbReference>
<dbReference type="GO" id="GO:0000270">
    <property type="term" value="P:peptidoglycan metabolic process"/>
    <property type="evidence" value="ECO:0007669"/>
    <property type="project" value="InterPro"/>
</dbReference>
<dbReference type="SUPFAM" id="SSF53955">
    <property type="entry name" value="Lysozyme-like"/>
    <property type="match status" value="1"/>
</dbReference>
<dbReference type="GO" id="GO:0008933">
    <property type="term" value="F:peptidoglycan lytic transglycosylase activity"/>
    <property type="evidence" value="ECO:0007669"/>
    <property type="project" value="InterPro"/>
</dbReference>
<dbReference type="PANTHER" id="PTHR37423">
    <property type="entry name" value="SOLUBLE LYTIC MUREIN TRANSGLYCOSYLASE-RELATED"/>
    <property type="match status" value="1"/>
</dbReference>
<accession>A0A5E5AH90</accession>
<comment type="similarity">
    <text evidence="1">Belongs to the transglycosylase Slt family.</text>
</comment>
<dbReference type="InterPro" id="IPR018392">
    <property type="entry name" value="LysM"/>
</dbReference>
<dbReference type="Gene3D" id="3.10.350.10">
    <property type="entry name" value="LysM domain"/>
    <property type="match status" value="1"/>
</dbReference>
<dbReference type="InterPro" id="IPR036779">
    <property type="entry name" value="LysM_dom_sf"/>
</dbReference>
<dbReference type="PANTHER" id="PTHR37423:SF2">
    <property type="entry name" value="MEMBRANE-BOUND LYTIC MUREIN TRANSGLYCOSYLASE C"/>
    <property type="match status" value="1"/>
</dbReference>
<evidence type="ECO:0000313" key="6">
    <source>
        <dbReference type="Proteomes" id="UP000383122"/>
    </source>
</evidence>
<dbReference type="Pfam" id="PF01476">
    <property type="entry name" value="LysM"/>
    <property type="match status" value="2"/>
</dbReference>
<dbReference type="PROSITE" id="PS51782">
    <property type="entry name" value="LYSM"/>
    <property type="match status" value="1"/>
</dbReference>
<feature type="domain" description="LysM" evidence="4">
    <location>
        <begin position="419"/>
        <end position="462"/>
    </location>
</feature>
<dbReference type="CDD" id="cd16894">
    <property type="entry name" value="MltD-like"/>
    <property type="match status" value="1"/>
</dbReference>
<dbReference type="PROSITE" id="PS00922">
    <property type="entry name" value="TRANSGLYCOSYLASE"/>
    <property type="match status" value="1"/>
</dbReference>
<dbReference type="AlphaFoldDB" id="A0A5E5AH90"/>
<evidence type="ECO:0000313" key="5">
    <source>
        <dbReference type="EMBL" id="VVE72406.1"/>
    </source>
</evidence>
<proteinExistence type="inferred from homology"/>
<dbReference type="Gene3D" id="1.10.530.10">
    <property type="match status" value="1"/>
</dbReference>
<feature type="chain" id="PRO_5022677268" evidence="3">
    <location>
        <begin position="21"/>
        <end position="563"/>
    </location>
</feature>
<dbReference type="InterPro" id="IPR000189">
    <property type="entry name" value="Transglyc_AS"/>
</dbReference>
<dbReference type="SUPFAM" id="SSF54106">
    <property type="entry name" value="LysM domain"/>
    <property type="match status" value="1"/>
</dbReference>
<name>A0A5E5AH90_9BURK</name>
<evidence type="ECO:0000259" key="4">
    <source>
        <dbReference type="PROSITE" id="PS51782"/>
    </source>
</evidence>
<keyword evidence="6" id="KW-1185">Reference proteome</keyword>
<organism evidence="5 6">
    <name type="scientific">Pandoraea anapnoica</name>
    <dbReference type="NCBI Taxonomy" id="2508301"/>
    <lineage>
        <taxon>Bacteria</taxon>
        <taxon>Pseudomonadati</taxon>
        <taxon>Pseudomonadota</taxon>
        <taxon>Betaproteobacteria</taxon>
        <taxon>Burkholderiales</taxon>
        <taxon>Burkholderiaceae</taxon>
        <taxon>Pandoraea</taxon>
    </lineage>
</organism>
<reference evidence="5 6" key="1">
    <citation type="submission" date="2019-08" db="EMBL/GenBank/DDBJ databases">
        <authorList>
            <person name="Peeters C."/>
        </authorList>
    </citation>
    <scope>NUCLEOTIDE SEQUENCE [LARGE SCALE GENOMIC DNA]</scope>
    <source>
        <strain evidence="5 6">LMG 31117</strain>
    </source>
</reference>
<feature type="compositionally biased region" description="Low complexity" evidence="2">
    <location>
        <begin position="537"/>
        <end position="557"/>
    </location>
</feature>
<dbReference type="EMBL" id="CABPSP010000015">
    <property type="protein sequence ID" value="VVE72406.1"/>
    <property type="molecule type" value="Genomic_DNA"/>
</dbReference>
<sequence>MRLIVSLLLTLLLAACASTAPTTGASNSTPDAQSKSPVASTVKGKQRVSSDQTIDLDNDSINDLAYGSDDADLWSRIRHGFSIPDLDTDLAQDRTQWYAQRPEYVERMIQRSEKYLFHIVEELERRHMPTELALLPFVESAYNPQALSTAKAAGMWQFIPSTGKTYNLKQNMFQDERRDVLASTTAALDYLSKLYAMFGDWHLALAAYNWGEGNVQRAIDRNQAQGLPTDYLSLRMPTETRYYVPKLQAIKNIIAHPDIYSVKLPEIPNHPYFVSVTTKRDIDVALAAKLADLPLDEFRALNPSFRKPVILGAAQPQILLPFESAEVFQRRLKGYDKPLSSWTTYTSASRERPEDVARKLGVDAAVIRSVNNIAPRMRLKAGSTLLVPRSDDIDQDISASVASSAVLALEPDLPDTRKVMVRARKHDTLAGVASRSGVSVAQIKSWNRLRRDTLTSGQLLVLHVPVKEASRVLAASAPEPVAAKDDDDAPRTRLVRGKNGKMIRVVDHRPAAKPAKTAVASKAAPAAKVAAKAPAKAAAKAPAKAVAKSSVKPATKVTKTAQR</sequence>
<dbReference type="Proteomes" id="UP000383122">
    <property type="component" value="Unassembled WGS sequence"/>
</dbReference>
<evidence type="ECO:0000256" key="3">
    <source>
        <dbReference type="SAM" id="SignalP"/>
    </source>
</evidence>
<evidence type="ECO:0000256" key="1">
    <source>
        <dbReference type="ARBA" id="ARBA00007734"/>
    </source>
</evidence>
<dbReference type="InterPro" id="IPR008258">
    <property type="entry name" value="Transglycosylase_SLT_dom_1"/>
</dbReference>
<dbReference type="OrthoDB" id="9815002at2"/>
<feature type="region of interest" description="Disordered" evidence="2">
    <location>
        <begin position="537"/>
        <end position="563"/>
    </location>
</feature>